<evidence type="ECO:0000256" key="4">
    <source>
        <dbReference type="ARBA" id="ARBA00023242"/>
    </source>
</evidence>
<evidence type="ECO:0000259" key="6">
    <source>
        <dbReference type="PROSITE" id="PS51005"/>
    </source>
</evidence>
<dbReference type="InterPro" id="IPR003441">
    <property type="entry name" value="NAC-dom"/>
</dbReference>
<dbReference type="FunFam" id="2.170.150.80:FF:000009">
    <property type="entry name" value="NAC domain-containing protein 8"/>
    <property type="match status" value="1"/>
</dbReference>
<dbReference type="RefSeq" id="XP_022926098.1">
    <property type="nucleotide sequence ID" value="XM_023070330.1"/>
</dbReference>
<feature type="region of interest" description="Disordered" evidence="5">
    <location>
        <begin position="134"/>
        <end position="161"/>
    </location>
</feature>
<name>A0A6J1EK21_CUCMO</name>
<sequence length="262" mass="29687">MMWFGNTNDAVSAVDAHLFTAGNHQDDRSPVAFPALACPTCAHPLHFQLQLQGGLEDWGRAPAGVKFDPSDRQILEHLEAKVKRDKRKLHPLIDEFITTLEGDDGICYTHPQNLPGMRKDGQIRHFFHRPSKAYTAGTRKRRKVKEDEEGTDTRWHKTGKTRPVMGGGVVMGFKKILVLYSKHGNQRKPQKTNWIMHQYHLGVTEHEKDGQLVASKVFFQKRPRQSSSYQNPTTQWDGGGHSPEISAVFIDCSNPMMSSNYV</sequence>
<evidence type="ECO:0000256" key="1">
    <source>
        <dbReference type="ARBA" id="ARBA00023015"/>
    </source>
</evidence>
<dbReference type="AlphaFoldDB" id="A0A6J1EK21"/>
<dbReference type="GO" id="GO:0005634">
    <property type="term" value="C:nucleus"/>
    <property type="evidence" value="ECO:0007669"/>
    <property type="project" value="TreeGrafter"/>
</dbReference>
<keyword evidence="4" id="KW-0539">Nucleus</keyword>
<dbReference type="SUPFAM" id="SSF101941">
    <property type="entry name" value="NAC domain"/>
    <property type="match status" value="1"/>
</dbReference>
<dbReference type="GeneID" id="111433315"/>
<dbReference type="InterPro" id="IPR036093">
    <property type="entry name" value="NAC_dom_sf"/>
</dbReference>
<dbReference type="PROSITE" id="PS51005">
    <property type="entry name" value="NAC"/>
    <property type="match status" value="1"/>
</dbReference>
<organism evidence="7 9">
    <name type="scientific">Cucurbita moschata</name>
    <name type="common">Winter crookneck squash</name>
    <name type="synonym">Cucurbita pepo var. moschata</name>
    <dbReference type="NCBI Taxonomy" id="3662"/>
    <lineage>
        <taxon>Eukaryota</taxon>
        <taxon>Viridiplantae</taxon>
        <taxon>Streptophyta</taxon>
        <taxon>Embryophyta</taxon>
        <taxon>Tracheophyta</taxon>
        <taxon>Spermatophyta</taxon>
        <taxon>Magnoliopsida</taxon>
        <taxon>eudicotyledons</taxon>
        <taxon>Gunneridae</taxon>
        <taxon>Pentapetalae</taxon>
        <taxon>rosids</taxon>
        <taxon>fabids</taxon>
        <taxon>Cucurbitales</taxon>
        <taxon>Cucurbitaceae</taxon>
        <taxon>Cucurbiteae</taxon>
        <taxon>Cucurbita</taxon>
    </lineage>
</organism>
<keyword evidence="2" id="KW-0238">DNA-binding</keyword>
<dbReference type="PANTHER" id="PTHR31079:SF20">
    <property type="entry name" value="NAC DOMAIN-CONTAINING PROTEIN 10"/>
    <property type="match status" value="1"/>
</dbReference>
<dbReference type="KEGG" id="cmos:111433315"/>
<reference evidence="8 9" key="1">
    <citation type="submission" date="2025-04" db="UniProtKB">
        <authorList>
            <consortium name="RefSeq"/>
        </authorList>
    </citation>
    <scope>IDENTIFICATION</scope>
    <source>
        <tissue evidence="8 9">Young leaves</tissue>
    </source>
</reference>
<dbReference type="Proteomes" id="UP000504609">
    <property type="component" value="Unplaced"/>
</dbReference>
<dbReference type="PANTHER" id="PTHR31079">
    <property type="entry name" value="NAC DOMAIN-CONTAINING PROTEIN 73"/>
    <property type="match status" value="1"/>
</dbReference>
<evidence type="ECO:0000256" key="5">
    <source>
        <dbReference type="SAM" id="MobiDB-lite"/>
    </source>
</evidence>
<gene>
    <name evidence="8 9" type="primary">LOC111433315</name>
</gene>
<dbReference type="InterPro" id="IPR044799">
    <property type="entry name" value="SOG1-like"/>
</dbReference>
<evidence type="ECO:0000313" key="8">
    <source>
        <dbReference type="RefSeq" id="XP_022926098.1"/>
    </source>
</evidence>
<feature type="domain" description="NAC" evidence="6">
    <location>
        <begin position="61"/>
        <end position="220"/>
    </location>
</feature>
<keyword evidence="3" id="KW-0804">Transcription</keyword>
<dbReference type="Pfam" id="PF02365">
    <property type="entry name" value="NAM"/>
    <property type="match status" value="1"/>
</dbReference>
<protein>
    <submittedName>
        <fullName evidence="8 9">NAC domain-containing protein 10-like</fullName>
    </submittedName>
</protein>
<keyword evidence="7" id="KW-1185">Reference proteome</keyword>
<evidence type="ECO:0000256" key="2">
    <source>
        <dbReference type="ARBA" id="ARBA00023125"/>
    </source>
</evidence>
<evidence type="ECO:0000313" key="7">
    <source>
        <dbReference type="Proteomes" id="UP000504609"/>
    </source>
</evidence>
<accession>A0A6J1EK21</accession>
<proteinExistence type="predicted"/>
<keyword evidence="1" id="KW-0805">Transcription regulation</keyword>
<evidence type="ECO:0000256" key="3">
    <source>
        <dbReference type="ARBA" id="ARBA00023163"/>
    </source>
</evidence>
<dbReference type="GO" id="GO:0003700">
    <property type="term" value="F:DNA-binding transcription factor activity"/>
    <property type="evidence" value="ECO:0007669"/>
    <property type="project" value="InterPro"/>
</dbReference>
<dbReference type="GO" id="GO:0000976">
    <property type="term" value="F:transcription cis-regulatory region binding"/>
    <property type="evidence" value="ECO:0007669"/>
    <property type="project" value="TreeGrafter"/>
</dbReference>
<evidence type="ECO:0000313" key="9">
    <source>
        <dbReference type="RefSeq" id="XP_022926100.1"/>
    </source>
</evidence>
<dbReference type="RefSeq" id="XP_022926100.1">
    <property type="nucleotide sequence ID" value="XM_023070332.1"/>
</dbReference>
<dbReference type="Gene3D" id="2.170.150.80">
    <property type="entry name" value="NAC domain"/>
    <property type="match status" value="1"/>
</dbReference>